<dbReference type="InParanoid" id="A0A2P6NEM4"/>
<comment type="caution">
    <text evidence="1">The sequence shown here is derived from an EMBL/GenBank/DDBJ whole genome shotgun (WGS) entry which is preliminary data.</text>
</comment>
<sequence length="75" mass="8651">MGRGLNSLLTYGGGGYALYKYTTLHFRVLEDEYAIRKFPLTGKTKEIGPGIYVRWPFIEDEPEIHKRTQGKEQSQ</sequence>
<proteinExistence type="predicted"/>
<protein>
    <submittedName>
        <fullName evidence="1">Uncharacterized protein</fullName>
    </submittedName>
</protein>
<dbReference type="AlphaFoldDB" id="A0A2P6NEM4"/>
<organism evidence="1 2">
    <name type="scientific">Planoprotostelium fungivorum</name>
    <dbReference type="NCBI Taxonomy" id="1890364"/>
    <lineage>
        <taxon>Eukaryota</taxon>
        <taxon>Amoebozoa</taxon>
        <taxon>Evosea</taxon>
        <taxon>Variosea</taxon>
        <taxon>Cavosteliida</taxon>
        <taxon>Cavosteliaceae</taxon>
        <taxon>Planoprotostelium</taxon>
    </lineage>
</organism>
<evidence type="ECO:0000313" key="1">
    <source>
        <dbReference type="EMBL" id="PRP82413.1"/>
    </source>
</evidence>
<dbReference type="Proteomes" id="UP000241769">
    <property type="component" value="Unassembled WGS sequence"/>
</dbReference>
<evidence type="ECO:0000313" key="2">
    <source>
        <dbReference type="Proteomes" id="UP000241769"/>
    </source>
</evidence>
<name>A0A2P6NEM4_9EUKA</name>
<dbReference type="EMBL" id="MDYQ01000103">
    <property type="protein sequence ID" value="PRP82413.1"/>
    <property type="molecule type" value="Genomic_DNA"/>
</dbReference>
<keyword evidence="2" id="KW-1185">Reference proteome</keyword>
<accession>A0A2P6NEM4</accession>
<gene>
    <name evidence="1" type="ORF">PROFUN_10113</name>
</gene>
<reference evidence="1 2" key="1">
    <citation type="journal article" date="2018" name="Genome Biol. Evol.">
        <title>Multiple Roots of Fruiting Body Formation in Amoebozoa.</title>
        <authorList>
            <person name="Hillmann F."/>
            <person name="Forbes G."/>
            <person name="Novohradska S."/>
            <person name="Ferling I."/>
            <person name="Riege K."/>
            <person name="Groth M."/>
            <person name="Westermann M."/>
            <person name="Marz M."/>
            <person name="Spaller T."/>
            <person name="Winckler T."/>
            <person name="Schaap P."/>
            <person name="Glockner G."/>
        </authorList>
    </citation>
    <scope>NUCLEOTIDE SEQUENCE [LARGE SCALE GENOMIC DNA]</scope>
    <source>
        <strain evidence="1 2">Jena</strain>
    </source>
</reference>